<gene>
    <name evidence="1" type="ORF">IC617_08370</name>
</gene>
<dbReference type="Gene3D" id="3.40.50.450">
    <property type="match status" value="1"/>
</dbReference>
<name>A0A8J6QGD8_9GAMM</name>
<keyword evidence="2" id="KW-1185">Reference proteome</keyword>
<proteinExistence type="predicted"/>
<sequence>MGYETVNAYAGIGSRNTPDDILLLMRKLGKALALSGVMLRSGAAHGADSAFELGCHDAVPEGVASLDQLMAIYLPWEGFNQRSSAELGVYIGNDSQARTLASRYHPAWRYLDHRGRLLMARNGYQVLGDHFKYHVRFVLCWTPDGSLTGRERTSGGTGQALRIAKAYSVPVFNLYREEHQAKAEQWLSALDGCANSRSMQPSGINIQRSAS</sequence>
<dbReference type="RefSeq" id="WP_191144546.1">
    <property type="nucleotide sequence ID" value="NZ_JACXAF010000009.1"/>
</dbReference>
<dbReference type="AlphaFoldDB" id="A0A8J6QGD8"/>
<dbReference type="Proteomes" id="UP000638014">
    <property type="component" value="Unassembled WGS sequence"/>
</dbReference>
<comment type="caution">
    <text evidence="1">The sequence shown here is derived from an EMBL/GenBank/DDBJ whole genome shotgun (WGS) entry which is preliminary data.</text>
</comment>
<organism evidence="1 2">
    <name type="scientific">Neiella litorisoli</name>
    <dbReference type="NCBI Taxonomy" id="2771431"/>
    <lineage>
        <taxon>Bacteria</taxon>
        <taxon>Pseudomonadati</taxon>
        <taxon>Pseudomonadota</taxon>
        <taxon>Gammaproteobacteria</taxon>
        <taxon>Alteromonadales</taxon>
        <taxon>Echinimonadaceae</taxon>
        <taxon>Neiella</taxon>
    </lineage>
</organism>
<protein>
    <submittedName>
        <fullName evidence="1">Uncharacterized protein</fullName>
    </submittedName>
</protein>
<reference evidence="1" key="1">
    <citation type="submission" date="2020-09" db="EMBL/GenBank/DDBJ databases">
        <title>A novel bacterium of genus Neiella, isolated from South China Sea.</title>
        <authorList>
            <person name="Huang H."/>
            <person name="Mo K."/>
            <person name="Hu Y."/>
        </authorList>
    </citation>
    <scope>NUCLEOTIDE SEQUENCE</scope>
    <source>
        <strain evidence="1">HB171785</strain>
    </source>
</reference>
<accession>A0A8J6QGD8</accession>
<evidence type="ECO:0000313" key="1">
    <source>
        <dbReference type="EMBL" id="MBD1389439.1"/>
    </source>
</evidence>
<dbReference type="EMBL" id="JACXAF010000009">
    <property type="protein sequence ID" value="MBD1389439.1"/>
    <property type="molecule type" value="Genomic_DNA"/>
</dbReference>
<evidence type="ECO:0000313" key="2">
    <source>
        <dbReference type="Proteomes" id="UP000638014"/>
    </source>
</evidence>
<dbReference type="SUPFAM" id="SSF102405">
    <property type="entry name" value="MCP/YpsA-like"/>
    <property type="match status" value="1"/>
</dbReference>